<proteinExistence type="predicted"/>
<reference evidence="9" key="1">
    <citation type="journal article" date="2015" name="Nature">
        <title>Complex archaea that bridge the gap between prokaryotes and eukaryotes.</title>
        <authorList>
            <person name="Spang A."/>
            <person name="Saw J.H."/>
            <person name="Jorgensen S.L."/>
            <person name="Zaremba-Niedzwiedzka K."/>
            <person name="Martijn J."/>
            <person name="Lind A.E."/>
            <person name="van Eijk R."/>
            <person name="Schleper C."/>
            <person name="Guy L."/>
            <person name="Ettema T.J."/>
        </authorList>
    </citation>
    <scope>NUCLEOTIDE SEQUENCE</scope>
</reference>
<dbReference type="AlphaFoldDB" id="A0A0F8ZH85"/>
<dbReference type="GO" id="GO:0003887">
    <property type="term" value="F:DNA-directed DNA polymerase activity"/>
    <property type="evidence" value="ECO:0007669"/>
    <property type="project" value="UniProtKB-KW"/>
</dbReference>
<feature type="coiled-coil region" evidence="7">
    <location>
        <begin position="102"/>
        <end position="129"/>
    </location>
</feature>
<dbReference type="Gene3D" id="3.90.1600.10">
    <property type="entry name" value="Palm domain of DNA polymerase"/>
    <property type="match status" value="1"/>
</dbReference>
<name>A0A0F8ZH85_9ZZZZ</name>
<evidence type="ECO:0000256" key="2">
    <source>
        <dbReference type="ARBA" id="ARBA00022679"/>
    </source>
</evidence>
<organism evidence="9">
    <name type="scientific">marine sediment metagenome</name>
    <dbReference type="NCBI Taxonomy" id="412755"/>
    <lineage>
        <taxon>unclassified sequences</taxon>
        <taxon>metagenomes</taxon>
        <taxon>ecological metagenomes</taxon>
    </lineage>
</organism>
<dbReference type="EMBL" id="LAZR01047885">
    <property type="protein sequence ID" value="KKK93177.1"/>
    <property type="molecule type" value="Genomic_DNA"/>
</dbReference>
<dbReference type="Gene3D" id="1.10.287.690">
    <property type="entry name" value="Helix hairpin bin"/>
    <property type="match status" value="1"/>
</dbReference>
<comment type="caution">
    <text evidence="9">The sequence shown here is derived from an EMBL/GenBank/DDBJ whole genome shotgun (WGS) entry which is preliminary data.</text>
</comment>
<evidence type="ECO:0000256" key="7">
    <source>
        <dbReference type="SAM" id="Coils"/>
    </source>
</evidence>
<dbReference type="InterPro" id="IPR050240">
    <property type="entry name" value="DNA_pol_type-B"/>
</dbReference>
<keyword evidence="3" id="KW-0548">Nucleotidyltransferase</keyword>
<evidence type="ECO:0000313" key="9">
    <source>
        <dbReference type="EMBL" id="KKK93177.1"/>
    </source>
</evidence>
<evidence type="ECO:0000256" key="5">
    <source>
        <dbReference type="ARBA" id="ARBA00023125"/>
    </source>
</evidence>
<evidence type="ECO:0000256" key="1">
    <source>
        <dbReference type="ARBA" id="ARBA00012417"/>
    </source>
</evidence>
<comment type="catalytic activity">
    <reaction evidence="6">
        <text>DNA(n) + a 2'-deoxyribonucleoside 5'-triphosphate = DNA(n+1) + diphosphate</text>
        <dbReference type="Rhea" id="RHEA:22508"/>
        <dbReference type="Rhea" id="RHEA-COMP:17339"/>
        <dbReference type="Rhea" id="RHEA-COMP:17340"/>
        <dbReference type="ChEBI" id="CHEBI:33019"/>
        <dbReference type="ChEBI" id="CHEBI:61560"/>
        <dbReference type="ChEBI" id="CHEBI:173112"/>
        <dbReference type="EC" id="2.7.7.7"/>
    </reaction>
</comment>
<dbReference type="GO" id="GO:0003677">
    <property type="term" value="F:DNA binding"/>
    <property type="evidence" value="ECO:0007669"/>
    <property type="project" value="UniProtKB-KW"/>
</dbReference>
<dbReference type="GO" id="GO:0006261">
    <property type="term" value="P:DNA-templated DNA replication"/>
    <property type="evidence" value="ECO:0007669"/>
    <property type="project" value="TreeGrafter"/>
</dbReference>
<evidence type="ECO:0000256" key="3">
    <source>
        <dbReference type="ARBA" id="ARBA00022695"/>
    </source>
</evidence>
<dbReference type="InterPro" id="IPR043502">
    <property type="entry name" value="DNA/RNA_pol_sf"/>
</dbReference>
<dbReference type="PANTHER" id="PTHR10322">
    <property type="entry name" value="DNA POLYMERASE CATALYTIC SUBUNIT"/>
    <property type="match status" value="1"/>
</dbReference>
<sequence>DLYYNSKIVEMLLHEEAKIKNVILPNKKKNPEKEEFKGATRESSETGIAFNIGKFDLTSAYPSMICNFCLDSQNIKQKGIDINGVKFVQKEDALLPSIVKKILKLKDDLKKAKKTNKELQAKYDAIKSIVNSTFGVMGNQFFRLYDNKVASTITFLTRDLMMYSKDRLEKDGYKILYWDTDALFLNTKEDISEILNQYIQDWGKNYGKDSIDLYFEYEGYFTKLFILGKCHYYGYKYGEKEPEIKGVEIKRSSSSKYEVYFQRELLEKILNRESQDKIIQWISQEKERIKTVPIFELGFPCKIQNKKYINKPIFVRAYENSKIILGELFKVEPIELFWYIYTKHLGYDADSKSINVIGINKEISIAREKIDWNEMIRRSITTKAETIFMAMKWRTLQLFDEKQLSLF</sequence>
<evidence type="ECO:0000256" key="6">
    <source>
        <dbReference type="ARBA" id="ARBA00049244"/>
    </source>
</evidence>
<protein>
    <recommendedName>
        <fullName evidence="1">DNA-directed DNA polymerase</fullName>
        <ecNumber evidence="1">2.7.7.7</ecNumber>
    </recommendedName>
</protein>
<dbReference type="EC" id="2.7.7.7" evidence="1"/>
<keyword evidence="2" id="KW-0808">Transferase</keyword>
<dbReference type="InterPro" id="IPR006134">
    <property type="entry name" value="DNA-dir_DNA_pol_B_multi_dom"/>
</dbReference>
<evidence type="ECO:0000259" key="8">
    <source>
        <dbReference type="Pfam" id="PF00136"/>
    </source>
</evidence>
<dbReference type="InterPro" id="IPR023211">
    <property type="entry name" value="DNA_pol_palm_dom_sf"/>
</dbReference>
<keyword evidence="5" id="KW-0238">DNA-binding</keyword>
<keyword evidence="7" id="KW-0175">Coiled coil</keyword>
<dbReference type="Pfam" id="PF00136">
    <property type="entry name" value="DNA_pol_B"/>
    <property type="match status" value="1"/>
</dbReference>
<feature type="domain" description="DNA-directed DNA polymerase family B multifunctional" evidence="8">
    <location>
        <begin position="7"/>
        <end position="287"/>
    </location>
</feature>
<feature type="non-terminal residue" evidence="9">
    <location>
        <position position="1"/>
    </location>
</feature>
<dbReference type="PANTHER" id="PTHR10322:SF23">
    <property type="entry name" value="DNA POLYMERASE DELTA CATALYTIC SUBUNIT"/>
    <property type="match status" value="1"/>
</dbReference>
<evidence type="ECO:0000256" key="4">
    <source>
        <dbReference type="ARBA" id="ARBA00022932"/>
    </source>
</evidence>
<accession>A0A0F8ZH85</accession>
<dbReference type="GO" id="GO:0000166">
    <property type="term" value="F:nucleotide binding"/>
    <property type="evidence" value="ECO:0007669"/>
    <property type="project" value="InterPro"/>
</dbReference>
<dbReference type="InterPro" id="IPR042087">
    <property type="entry name" value="DNA_pol_B_thumb"/>
</dbReference>
<keyword evidence="4" id="KW-0239">DNA-directed DNA polymerase</keyword>
<dbReference type="SUPFAM" id="SSF56672">
    <property type="entry name" value="DNA/RNA polymerases"/>
    <property type="match status" value="1"/>
</dbReference>
<dbReference type="Gene3D" id="1.10.132.60">
    <property type="entry name" value="DNA polymerase family B, C-terminal domain"/>
    <property type="match status" value="1"/>
</dbReference>
<gene>
    <name evidence="9" type="ORF">LCGC14_2695480</name>
</gene>